<dbReference type="PANTHER" id="PTHR35720">
    <property type="entry name" value="PROTEIN PLASTID TRANSCRIPTIONALLY ACTIVE 12, CHLOROPLASTIC"/>
    <property type="match status" value="1"/>
</dbReference>
<comment type="similarity">
    <text evidence="2">Belongs to the AB hydrolase superfamily. Lipase family.</text>
</comment>
<feature type="region of interest" description="Disordered" evidence="6">
    <location>
        <begin position="642"/>
        <end position="662"/>
    </location>
</feature>
<gene>
    <name evidence="8" type="ORF">MUK42_21490</name>
</gene>
<dbReference type="Proteomes" id="UP001055439">
    <property type="component" value="Chromosome 5"/>
</dbReference>
<keyword evidence="9" id="KW-1185">Reference proteome</keyword>
<feature type="domain" description="Fungal lipase-type" evidence="7">
    <location>
        <begin position="1070"/>
        <end position="1191"/>
    </location>
</feature>
<proteinExistence type="inferred from homology"/>
<protein>
    <recommendedName>
        <fullName evidence="7">Fungal lipase-type domain-containing protein</fullName>
    </recommendedName>
</protein>
<evidence type="ECO:0000256" key="4">
    <source>
        <dbReference type="ARBA" id="ARBA00022963"/>
    </source>
</evidence>
<dbReference type="PANTHER" id="PTHR35720:SF1">
    <property type="entry name" value="PROTEIN PLASTID TRANSCRIPTIONALLY ACTIVE 12, CHLOROPLASTIC"/>
    <property type="match status" value="1"/>
</dbReference>
<evidence type="ECO:0000256" key="1">
    <source>
        <dbReference type="ARBA" id="ARBA00003523"/>
    </source>
</evidence>
<dbReference type="GO" id="GO:0042793">
    <property type="term" value="P:plastid transcription"/>
    <property type="evidence" value="ECO:0007669"/>
    <property type="project" value="TreeGrafter"/>
</dbReference>
<dbReference type="SUPFAM" id="SSF53474">
    <property type="entry name" value="alpha/beta-Hydrolases"/>
    <property type="match status" value="2"/>
</dbReference>
<feature type="region of interest" description="Disordered" evidence="6">
    <location>
        <begin position="90"/>
        <end position="203"/>
    </location>
</feature>
<evidence type="ECO:0000256" key="5">
    <source>
        <dbReference type="ARBA" id="ARBA00023098"/>
    </source>
</evidence>
<dbReference type="Pfam" id="PF01764">
    <property type="entry name" value="Lipase_3"/>
    <property type="match status" value="2"/>
</dbReference>
<dbReference type="GO" id="GO:0090228">
    <property type="term" value="P:positive regulation of red or far-red light signaling pathway"/>
    <property type="evidence" value="ECO:0007669"/>
    <property type="project" value="InterPro"/>
</dbReference>
<feature type="domain" description="Fungal lipase-type" evidence="7">
    <location>
        <begin position="793"/>
        <end position="941"/>
    </location>
</feature>
<dbReference type="GO" id="GO:0009416">
    <property type="term" value="P:response to light stimulus"/>
    <property type="evidence" value="ECO:0007669"/>
    <property type="project" value="InterPro"/>
</dbReference>
<feature type="region of interest" description="Disordered" evidence="6">
    <location>
        <begin position="477"/>
        <end position="526"/>
    </location>
</feature>
<evidence type="ECO:0000313" key="9">
    <source>
        <dbReference type="Proteomes" id="UP001055439"/>
    </source>
</evidence>
<reference evidence="8" key="1">
    <citation type="submission" date="2022-05" db="EMBL/GenBank/DDBJ databases">
        <title>The Musa troglodytarum L. genome provides insights into the mechanism of non-climacteric behaviour and enrichment of carotenoids.</title>
        <authorList>
            <person name="Wang J."/>
        </authorList>
    </citation>
    <scope>NUCLEOTIDE SEQUENCE</scope>
    <source>
        <tissue evidence="8">Leaf</tissue>
    </source>
</reference>
<feature type="compositionally biased region" description="Acidic residues" evidence="6">
    <location>
        <begin position="478"/>
        <end position="493"/>
    </location>
</feature>
<dbReference type="GO" id="GO:0045893">
    <property type="term" value="P:positive regulation of DNA-templated transcription"/>
    <property type="evidence" value="ECO:0007669"/>
    <property type="project" value="TreeGrafter"/>
</dbReference>
<comment type="function">
    <text evidence="1">Acylhydrolase that catalyzes the hydrolysis of phospholipids at the sn-1 position.</text>
</comment>
<evidence type="ECO:0000256" key="6">
    <source>
        <dbReference type="SAM" id="MobiDB-lite"/>
    </source>
</evidence>
<dbReference type="InterPro" id="IPR002921">
    <property type="entry name" value="Fungal_lipase-type"/>
</dbReference>
<sequence>MEMFLQRIGGMQKVGVDLRILLKQAARISIQKDGILLTFMALSRSVGGEFKTPFVGANNSRKQNILIQSSPSFWKKDKIFHEIKCANKDGKFDPSSIEPPPYYSYMDSTSGQLEPASGARASIPGREYWPEGTASRVAAARAPEPPGKSDGKPSYGKNPGSRRRKYKGRATTSEAAETISDMSNQPVLETSEPDGSDDEPKDPSEAYVIYQTEPEQENMSSYELDKEMGRPHPFVDPALDKPIEEPRTSEDLWWNWRKPEKEQWSRWQRRRPDVDTVFAKAMAETGQIKLYGDHPTQTETALARARRHIFKEERLQAEQRRLEEIGPIAYYSEWVKAWDRDTSREAVQKHYEETGEDENIQLIKMFEHQTAEEYRIMMGTDIRIKRDPLAMQMREDLIKEIWGGDPVYPTINYIQDPDEVIDYRGPDFHEPTPNMLAYLMEQGKIIPRQELEKILAKEKTQELEVTDMDEALASAVDIGEDDDEDETEEEDEKVEEKITRNWSVLKTTPQLPNSKEKPKKEGSMSLEEAIDDSENLTDFLMDFDEEEYKLWLACHRTMEGLMNIIQRLLTSRSMTAFILSCGAQQAAFMALSSSSPIRHHASHRTAAAVVEAGLLRGRHASSLINVPATLASLLHLHHERKPDDSSLGLPSPAVGRNTPTVSPKEDISSLFPEIHGHADWSPLLNPLHPWLRREIIKYGEFAQATYDAFDFNPLSEFCGSCLYGRHRLLDKLGLARNGYRVSKYVYAMSHVELPRWLERSLHADAWSTESNWMGYVAVSDDAESRRIGCRDVVVAWRGTVAPTEWFKDVQGKLEPLGDAHADVKVEHGFLGVYTSKSDRTRYNKTSASEQVMEEIKRLVSHYRQRGEEVSLIITGHSLGGALALLNAYEAASTIPDLPISVISFGGPRVGNVAFGEKLKEMNVKVLRVVVKQDTVPKLPGILFNEGLKRFERVTGTLEWVYTHVGLELGLDVRSSPYLKHGLDVAGFHHLETYLHLVDGFLSSDKEFRRNARRDVALVNKASGMLRDELRIPPRWAQMANKGMVRNAYGRWVKPAREPEDGKLEPLGDAHADVKVEHGFLGVYTSKSDGTRYNKTSASEQVMEEVKRLVSHYRQRGEEVSLTIAGHSLGGALALLNAYEAASTIPDLPISVISFGGPRVGNVAFGEKLKEMNVKVLRVVVKQDMVPKMPGILLNEGLKRFEHVTGTLEWVYTHVGLELGLDIRSSPYLKHDLDVAGFHNLETYLHLVDGFLASDKEFRGNARRDVALVNKASGMLRDELHIPPCWAQMANKGMVCNAYGRWVKPAREPEDIPSPHREEAQL</sequence>
<dbReference type="EMBL" id="CP097507">
    <property type="protein sequence ID" value="URE07206.1"/>
    <property type="molecule type" value="Genomic_DNA"/>
</dbReference>
<dbReference type="InterPro" id="IPR029058">
    <property type="entry name" value="AB_hydrolase_fold"/>
</dbReference>
<evidence type="ECO:0000256" key="2">
    <source>
        <dbReference type="ARBA" id="ARBA00010701"/>
    </source>
</evidence>
<dbReference type="Gene3D" id="3.40.50.1820">
    <property type="entry name" value="alpha/beta hydrolase"/>
    <property type="match status" value="2"/>
</dbReference>
<dbReference type="GO" id="GO:0008970">
    <property type="term" value="F:phospholipase A1 activity"/>
    <property type="evidence" value="ECO:0007669"/>
    <property type="project" value="UniProtKB-ARBA"/>
</dbReference>
<dbReference type="GO" id="GO:0009507">
    <property type="term" value="C:chloroplast"/>
    <property type="evidence" value="ECO:0007669"/>
    <property type="project" value="InterPro"/>
</dbReference>
<accession>A0A9E7K7D5</accession>
<organism evidence="8 9">
    <name type="scientific">Musa troglodytarum</name>
    <name type="common">fe'i banana</name>
    <dbReference type="NCBI Taxonomy" id="320322"/>
    <lineage>
        <taxon>Eukaryota</taxon>
        <taxon>Viridiplantae</taxon>
        <taxon>Streptophyta</taxon>
        <taxon>Embryophyta</taxon>
        <taxon>Tracheophyta</taxon>
        <taxon>Spermatophyta</taxon>
        <taxon>Magnoliopsida</taxon>
        <taxon>Liliopsida</taxon>
        <taxon>Zingiberales</taxon>
        <taxon>Musaceae</taxon>
        <taxon>Musa</taxon>
    </lineage>
</organism>
<feature type="compositionally biased region" description="Acidic residues" evidence="6">
    <location>
        <begin position="191"/>
        <end position="200"/>
    </location>
</feature>
<dbReference type="GO" id="GO:0005634">
    <property type="term" value="C:nucleus"/>
    <property type="evidence" value="ECO:0007669"/>
    <property type="project" value="InterPro"/>
</dbReference>
<dbReference type="GO" id="GO:0016042">
    <property type="term" value="P:lipid catabolic process"/>
    <property type="evidence" value="ECO:0007669"/>
    <property type="project" value="UniProtKB-KW"/>
</dbReference>
<evidence type="ECO:0000313" key="8">
    <source>
        <dbReference type="EMBL" id="URE07206.1"/>
    </source>
</evidence>
<dbReference type="CDD" id="cd00519">
    <property type="entry name" value="Lipase_3"/>
    <property type="match status" value="2"/>
</dbReference>
<name>A0A9E7K7D5_9LILI</name>
<dbReference type="InterPro" id="IPR034581">
    <property type="entry name" value="PTAC12"/>
</dbReference>
<keyword evidence="4" id="KW-0442">Lipid degradation</keyword>
<feature type="compositionally biased region" description="Polar residues" evidence="6">
    <location>
        <begin position="500"/>
        <end position="513"/>
    </location>
</feature>
<dbReference type="FunFam" id="3.40.50.1820:FF:000065">
    <property type="entry name" value="Phospholipase A1-II 3"/>
    <property type="match status" value="1"/>
</dbReference>
<feature type="compositionally biased region" description="Polar residues" evidence="6">
    <location>
        <begin position="170"/>
        <end position="188"/>
    </location>
</feature>
<keyword evidence="5" id="KW-0443">Lipid metabolism</keyword>
<evidence type="ECO:0000256" key="3">
    <source>
        <dbReference type="ARBA" id="ARBA00022801"/>
    </source>
</evidence>
<evidence type="ECO:0000259" key="7">
    <source>
        <dbReference type="Pfam" id="PF01764"/>
    </source>
</evidence>
<keyword evidence="3" id="KW-0378">Hydrolase</keyword>
<dbReference type="OrthoDB" id="2019670at2759"/>